<evidence type="ECO:0000256" key="3">
    <source>
        <dbReference type="SAM" id="SignalP"/>
    </source>
</evidence>
<dbReference type="GO" id="GO:0055085">
    <property type="term" value="P:transmembrane transport"/>
    <property type="evidence" value="ECO:0007669"/>
    <property type="project" value="InterPro"/>
</dbReference>
<evidence type="ECO:0000256" key="2">
    <source>
        <dbReference type="ARBA" id="ARBA00022729"/>
    </source>
</evidence>
<reference evidence="4 5" key="1">
    <citation type="submission" date="2018-03" db="EMBL/GenBank/DDBJ databases">
        <title>The ancient ancestry and fast evolution of plastids.</title>
        <authorList>
            <person name="Moore K.R."/>
            <person name="Magnabosco C."/>
            <person name="Momper L."/>
            <person name="Gold D.A."/>
            <person name="Bosak T."/>
            <person name="Fournier G.P."/>
        </authorList>
    </citation>
    <scope>NUCLEOTIDE SEQUENCE [LARGE SCALE GENOMIC DNA]</scope>
    <source>
        <strain evidence="4 5">CCALA 016</strain>
    </source>
</reference>
<gene>
    <name evidence="4" type="ORF">C7H19_20930</name>
</gene>
<protein>
    <submittedName>
        <fullName evidence="4">Phosphonate ABC transporter substrate-binding protein</fullName>
    </submittedName>
</protein>
<sequence length="325" mass="35233">MLYKLLVGVASLSLLVSAGLSLNSINNKINPAFAETDDISQKEKLVAQAPNNRIVIVFATRRDATDLDKKAQAVTDFLSKQTGLKVEAVVADETAAIEALRSNRADVAFLGGRGAIKAEQLTGARMYLAEIRSDYSGGKTYRSVLVVRKDSKLETENNVKKTLRQLKGKKIAFASRTSGSGYIIPTSEFVGQGMIKSPDDYGKFFSQVIYGDGYSSALQAVLRGQVDVAAVSEYALNPPWITAEEAKQLKVILGIPGVPAHGIVIDNDVPAATREKLINALLALNEPKNKAMFTTLYNSTQLVRVDHDQHLAPMKTALQRAKIDP</sequence>
<reference evidence="4 5" key="2">
    <citation type="submission" date="2018-03" db="EMBL/GenBank/DDBJ databases">
        <authorList>
            <person name="Keele B.F."/>
        </authorList>
    </citation>
    <scope>NUCLEOTIDE SEQUENCE [LARGE SCALE GENOMIC DNA]</scope>
    <source>
        <strain evidence="4 5">CCALA 016</strain>
    </source>
</reference>
<dbReference type="EMBL" id="PXOH01000034">
    <property type="protein sequence ID" value="PSF33066.1"/>
    <property type="molecule type" value="Genomic_DNA"/>
</dbReference>
<evidence type="ECO:0000313" key="5">
    <source>
        <dbReference type="Proteomes" id="UP000239001"/>
    </source>
</evidence>
<name>A0A2T1LSN8_9CHRO</name>
<feature type="chain" id="PRO_5015400249" evidence="3">
    <location>
        <begin position="19"/>
        <end position="325"/>
    </location>
</feature>
<dbReference type="SUPFAM" id="SSF53850">
    <property type="entry name" value="Periplasmic binding protein-like II"/>
    <property type="match status" value="1"/>
</dbReference>
<dbReference type="OrthoDB" id="9776786at2"/>
<proteinExistence type="inferred from homology"/>
<evidence type="ECO:0000313" key="4">
    <source>
        <dbReference type="EMBL" id="PSF33066.1"/>
    </source>
</evidence>
<evidence type="ECO:0000256" key="1">
    <source>
        <dbReference type="ARBA" id="ARBA00007162"/>
    </source>
</evidence>
<keyword evidence="2 3" id="KW-0732">Signal</keyword>
<dbReference type="InterPro" id="IPR005770">
    <property type="entry name" value="PhnD"/>
</dbReference>
<dbReference type="Gene3D" id="3.40.190.10">
    <property type="entry name" value="Periplasmic binding protein-like II"/>
    <property type="match status" value="2"/>
</dbReference>
<dbReference type="NCBIfam" id="TIGR01098">
    <property type="entry name" value="3A0109s03R"/>
    <property type="match status" value="1"/>
</dbReference>
<dbReference type="PANTHER" id="PTHR35841">
    <property type="entry name" value="PHOSPHONATES-BINDING PERIPLASMIC PROTEIN"/>
    <property type="match status" value="1"/>
</dbReference>
<dbReference type="Pfam" id="PF12974">
    <property type="entry name" value="Phosphonate-bd"/>
    <property type="match status" value="1"/>
</dbReference>
<dbReference type="Proteomes" id="UP000239001">
    <property type="component" value="Unassembled WGS sequence"/>
</dbReference>
<dbReference type="PANTHER" id="PTHR35841:SF1">
    <property type="entry name" value="PHOSPHONATES-BINDING PERIPLASMIC PROTEIN"/>
    <property type="match status" value="1"/>
</dbReference>
<comment type="similarity">
    <text evidence="1">Belongs to the phosphate/phosphite/phosphonate binding protein family.</text>
</comment>
<keyword evidence="5" id="KW-1185">Reference proteome</keyword>
<accession>A0A2T1LSN8</accession>
<feature type="signal peptide" evidence="3">
    <location>
        <begin position="1"/>
        <end position="18"/>
    </location>
</feature>
<comment type="caution">
    <text evidence="4">The sequence shown here is derived from an EMBL/GenBank/DDBJ whole genome shotgun (WGS) entry which is preliminary data.</text>
</comment>
<organism evidence="4 5">
    <name type="scientific">Aphanothece hegewaldii CCALA 016</name>
    <dbReference type="NCBI Taxonomy" id="2107694"/>
    <lineage>
        <taxon>Bacteria</taxon>
        <taxon>Bacillati</taxon>
        <taxon>Cyanobacteriota</taxon>
        <taxon>Cyanophyceae</taxon>
        <taxon>Oscillatoriophycideae</taxon>
        <taxon>Chroococcales</taxon>
        <taxon>Aphanothecaceae</taxon>
        <taxon>Aphanothece</taxon>
    </lineage>
</organism>
<dbReference type="RefSeq" id="WP_106458864.1">
    <property type="nucleotide sequence ID" value="NZ_PXOH01000034.1"/>
</dbReference>
<dbReference type="GO" id="GO:0043190">
    <property type="term" value="C:ATP-binding cassette (ABC) transporter complex"/>
    <property type="evidence" value="ECO:0007669"/>
    <property type="project" value="InterPro"/>
</dbReference>
<dbReference type="AlphaFoldDB" id="A0A2T1LSN8"/>